<dbReference type="Pfam" id="PF06258">
    <property type="entry name" value="Mito_fiss_Elm1"/>
    <property type="match status" value="1"/>
</dbReference>
<gene>
    <name evidence="1" type="ORF">GOB87_12110</name>
</gene>
<evidence type="ECO:0000313" key="2">
    <source>
        <dbReference type="Proteomes" id="UP000597459"/>
    </source>
</evidence>
<accession>A0A967BE07</accession>
<keyword evidence="2" id="KW-1185">Reference proteome</keyword>
<reference evidence="1" key="1">
    <citation type="submission" date="2019-11" db="EMBL/GenBank/DDBJ databases">
        <title>Description of new Acetobacter species.</title>
        <authorList>
            <person name="Cleenwerck I."/>
            <person name="Sombolestani A.S."/>
        </authorList>
    </citation>
    <scope>NUCLEOTIDE SEQUENCE</scope>
    <source>
        <strain evidence="1">LMG 1626</strain>
    </source>
</reference>
<dbReference type="PANTHER" id="PTHR33986:SF15">
    <property type="entry name" value="MITOCHONDRIAL FISSION PROTEIN ELM1"/>
    <property type="match status" value="1"/>
</dbReference>
<dbReference type="Proteomes" id="UP000597459">
    <property type="component" value="Unassembled WGS sequence"/>
</dbReference>
<dbReference type="AlphaFoldDB" id="A0A967BE07"/>
<comment type="caution">
    <text evidence="1">The sequence shown here is derived from an EMBL/GenBank/DDBJ whole genome shotgun (WGS) entry which is preliminary data.</text>
</comment>
<dbReference type="InterPro" id="IPR009367">
    <property type="entry name" value="Elm1-like"/>
</dbReference>
<proteinExistence type="predicted"/>
<evidence type="ECO:0000313" key="1">
    <source>
        <dbReference type="EMBL" id="NHO54677.1"/>
    </source>
</evidence>
<name>A0A967BE07_9PROT</name>
<sequence length="322" mass="35294">MTMSPSGVAVVAEDLAGMRSQAFGLAEYLALPSRFHAVHPSGLMRHLPSRLWTAPLRALSETSRLDPSELVFSVAGKGGAVGAALRRQQHRVVQIQNPRMPLGRFDLVIANHHDEISGPNVLLGRTALHGLTPQKLAQAHREWSGKLRSPFGRPLLAALIGGANGRFRFDAEDASRFAQHLVQAARKVDADLFVTTSRRTGAAQTDVLRKAVEDSGGILWSAGENNPYRGLIACADWLVVTADSVSMVSEAVAGPAPVYVQTLEGKSRRIGLFLETLRECGRIRFFENDLEHWEVTPVDDTPMLARDMCQRLGLKHFLRDDI</sequence>
<organism evidence="1 2">
    <name type="scientific">Acetobacter estunensis</name>
    <dbReference type="NCBI Taxonomy" id="104097"/>
    <lineage>
        <taxon>Bacteria</taxon>
        <taxon>Pseudomonadati</taxon>
        <taxon>Pseudomonadota</taxon>
        <taxon>Alphaproteobacteria</taxon>
        <taxon>Acetobacterales</taxon>
        <taxon>Acetobacteraceae</taxon>
        <taxon>Acetobacter</taxon>
    </lineage>
</organism>
<dbReference type="EMBL" id="WOTH01000029">
    <property type="protein sequence ID" value="NHO54677.1"/>
    <property type="molecule type" value="Genomic_DNA"/>
</dbReference>
<dbReference type="RefSeq" id="WP_166317166.1">
    <property type="nucleotide sequence ID" value="NZ_WOTH01000029.1"/>
</dbReference>
<evidence type="ECO:0008006" key="3">
    <source>
        <dbReference type="Google" id="ProtNLM"/>
    </source>
</evidence>
<dbReference type="PANTHER" id="PTHR33986">
    <property type="entry name" value="OS02G0535700 PROTEIN"/>
    <property type="match status" value="1"/>
</dbReference>
<protein>
    <recommendedName>
        <fullName evidence="3">Nucleoside-diphosphate sugar epimerase</fullName>
    </recommendedName>
</protein>